<organism evidence="1 2">
    <name type="scientific">Protopolystoma xenopodis</name>
    <dbReference type="NCBI Taxonomy" id="117903"/>
    <lineage>
        <taxon>Eukaryota</taxon>
        <taxon>Metazoa</taxon>
        <taxon>Spiralia</taxon>
        <taxon>Lophotrochozoa</taxon>
        <taxon>Platyhelminthes</taxon>
        <taxon>Monogenea</taxon>
        <taxon>Polyopisthocotylea</taxon>
        <taxon>Polystomatidea</taxon>
        <taxon>Polystomatidae</taxon>
        <taxon>Protopolystoma</taxon>
    </lineage>
</organism>
<evidence type="ECO:0000313" key="1">
    <source>
        <dbReference type="EMBL" id="VEL28136.1"/>
    </source>
</evidence>
<sequence>MTEDTGLGTFHKVSLTLLPGRTNAKNYLYLINRLKDIEGRELLIGTGDSDLVRIGQPLSDLTLSGQTDVFSSPSPLSFPSVISDASGSSSVVSSLDGSGLTGSPPAGLPSFGRFQFVVDVDGWLNFTATEQAATMRRIFFCLAENLLGKIVSRKMIVHQ</sequence>
<proteinExistence type="predicted"/>
<reference evidence="1" key="1">
    <citation type="submission" date="2018-11" db="EMBL/GenBank/DDBJ databases">
        <authorList>
            <consortium name="Pathogen Informatics"/>
        </authorList>
    </citation>
    <scope>NUCLEOTIDE SEQUENCE</scope>
</reference>
<evidence type="ECO:0000313" key="2">
    <source>
        <dbReference type="Proteomes" id="UP000784294"/>
    </source>
</evidence>
<dbReference type="AlphaFoldDB" id="A0A3S5BKV7"/>
<keyword evidence="2" id="KW-1185">Reference proteome</keyword>
<name>A0A3S5BKV7_9PLAT</name>
<gene>
    <name evidence="1" type="ORF">PXEA_LOCUS21576</name>
</gene>
<feature type="non-terminal residue" evidence="1">
    <location>
        <position position="1"/>
    </location>
</feature>
<protein>
    <submittedName>
        <fullName evidence="1">Uncharacterized protein</fullName>
    </submittedName>
</protein>
<dbReference type="OrthoDB" id="6255808at2759"/>
<accession>A0A3S5BKV7</accession>
<comment type="caution">
    <text evidence="1">The sequence shown here is derived from an EMBL/GenBank/DDBJ whole genome shotgun (WGS) entry which is preliminary data.</text>
</comment>
<dbReference type="EMBL" id="CAAALY010092569">
    <property type="protein sequence ID" value="VEL28136.1"/>
    <property type="molecule type" value="Genomic_DNA"/>
</dbReference>
<dbReference type="Proteomes" id="UP000784294">
    <property type="component" value="Unassembled WGS sequence"/>
</dbReference>